<dbReference type="EMBL" id="JAXAFO010000073">
    <property type="protein sequence ID" value="MDX6851531.1"/>
    <property type="molecule type" value="Genomic_DNA"/>
</dbReference>
<dbReference type="PROSITE" id="PS50405">
    <property type="entry name" value="GST_CTER"/>
    <property type="match status" value="1"/>
</dbReference>
<accession>A0ABU4S562</accession>
<evidence type="ECO:0000259" key="1">
    <source>
        <dbReference type="PROSITE" id="PS50404"/>
    </source>
</evidence>
<feature type="domain" description="GST N-terminal" evidence="1">
    <location>
        <begin position="1"/>
        <end position="81"/>
    </location>
</feature>
<evidence type="ECO:0000313" key="4">
    <source>
        <dbReference type="Proteomes" id="UP001273505"/>
    </source>
</evidence>
<dbReference type="InterPro" id="IPR036249">
    <property type="entry name" value="Thioredoxin-like_sf"/>
</dbReference>
<reference evidence="3 4" key="1">
    <citation type="submission" date="2023-11" db="EMBL/GenBank/DDBJ databases">
        <title>Gilvimarinus fulvus sp. nov., isolated from the surface of Kelp.</title>
        <authorList>
            <person name="Sun Y.Y."/>
            <person name="Gong Y."/>
            <person name="Du Z.J."/>
        </authorList>
    </citation>
    <scope>NUCLEOTIDE SEQUENCE [LARGE SCALE GENOMIC DNA]</scope>
    <source>
        <strain evidence="3 4">SDUM040013</strain>
    </source>
</reference>
<proteinExistence type="predicted"/>
<dbReference type="PANTHER" id="PTHR44051:SF2">
    <property type="entry name" value="HYPOTHETICAL GLUTATHIONE S-TRANSFERASE LIKE PROTEIN"/>
    <property type="match status" value="1"/>
</dbReference>
<dbReference type="RefSeq" id="WP_302721155.1">
    <property type="nucleotide sequence ID" value="NZ_JAULRU010000257.1"/>
</dbReference>
<dbReference type="InterPro" id="IPR036282">
    <property type="entry name" value="Glutathione-S-Trfase_C_sf"/>
</dbReference>
<dbReference type="InterPro" id="IPR010987">
    <property type="entry name" value="Glutathione-S-Trfase_C-like"/>
</dbReference>
<dbReference type="PROSITE" id="PS50404">
    <property type="entry name" value="GST_NTER"/>
    <property type="match status" value="1"/>
</dbReference>
<organism evidence="3 4">
    <name type="scientific">Gilvimarinus gilvus</name>
    <dbReference type="NCBI Taxonomy" id="3058038"/>
    <lineage>
        <taxon>Bacteria</taxon>
        <taxon>Pseudomonadati</taxon>
        <taxon>Pseudomonadota</taxon>
        <taxon>Gammaproteobacteria</taxon>
        <taxon>Cellvibrionales</taxon>
        <taxon>Cellvibrionaceae</taxon>
        <taxon>Gilvimarinus</taxon>
    </lineage>
</organism>
<dbReference type="Pfam" id="PF13409">
    <property type="entry name" value="GST_N_2"/>
    <property type="match status" value="1"/>
</dbReference>
<dbReference type="Gene3D" id="1.20.1050.10">
    <property type="match status" value="1"/>
</dbReference>
<keyword evidence="4" id="KW-1185">Reference proteome</keyword>
<dbReference type="Pfam" id="PF00043">
    <property type="entry name" value="GST_C"/>
    <property type="match status" value="1"/>
</dbReference>
<gene>
    <name evidence="3" type="ORF">SCD92_19370</name>
</gene>
<dbReference type="SFLD" id="SFLDG00358">
    <property type="entry name" value="Main_(cytGST)"/>
    <property type="match status" value="1"/>
</dbReference>
<dbReference type="InterPro" id="IPR004045">
    <property type="entry name" value="Glutathione_S-Trfase_N"/>
</dbReference>
<dbReference type="Gene3D" id="3.40.30.10">
    <property type="entry name" value="Glutaredoxin"/>
    <property type="match status" value="1"/>
</dbReference>
<sequence length="200" mass="22663">MHTLYQFQSSGNCYKLRLAMHQLGIPFHKVEVDILQKQSRTPEFLAMNPNGRIPVLKVGERYLPESNAALWYLAQGSALMPTDSFAQAQLLQWMFFEQYSHEPNIATIRYWVHIANTADQFEQEIEAKRKAGYAALRVMDTHLAGNPYLVAGQYSIADIALYAYTHVAAEGGFDLSSFTHIARWLSDIEAQPGYINMANS</sequence>
<name>A0ABU4S562_9GAMM</name>
<dbReference type="CDD" id="cd03056">
    <property type="entry name" value="GST_N_4"/>
    <property type="match status" value="1"/>
</dbReference>
<evidence type="ECO:0000259" key="2">
    <source>
        <dbReference type="PROSITE" id="PS50405"/>
    </source>
</evidence>
<dbReference type="InterPro" id="IPR004046">
    <property type="entry name" value="GST_C"/>
</dbReference>
<feature type="domain" description="GST C-terminal" evidence="2">
    <location>
        <begin position="83"/>
        <end position="200"/>
    </location>
</feature>
<protein>
    <submittedName>
        <fullName evidence="3">Glutathione S-transferase family protein</fullName>
    </submittedName>
</protein>
<evidence type="ECO:0000313" key="3">
    <source>
        <dbReference type="EMBL" id="MDX6851531.1"/>
    </source>
</evidence>
<dbReference type="PANTHER" id="PTHR44051">
    <property type="entry name" value="GLUTATHIONE S-TRANSFERASE-RELATED"/>
    <property type="match status" value="1"/>
</dbReference>
<dbReference type="SFLD" id="SFLDS00019">
    <property type="entry name" value="Glutathione_Transferase_(cytos"/>
    <property type="match status" value="1"/>
</dbReference>
<dbReference type="InterPro" id="IPR040079">
    <property type="entry name" value="Glutathione_S-Trfase"/>
</dbReference>
<dbReference type="Proteomes" id="UP001273505">
    <property type="component" value="Unassembled WGS sequence"/>
</dbReference>
<dbReference type="SFLD" id="SFLDG01151">
    <property type="entry name" value="Main.2:_Nu-like"/>
    <property type="match status" value="1"/>
</dbReference>
<comment type="caution">
    <text evidence="3">The sequence shown here is derived from an EMBL/GenBank/DDBJ whole genome shotgun (WGS) entry which is preliminary data.</text>
</comment>
<dbReference type="SUPFAM" id="SSF47616">
    <property type="entry name" value="GST C-terminal domain-like"/>
    <property type="match status" value="1"/>
</dbReference>
<dbReference type="SUPFAM" id="SSF52833">
    <property type="entry name" value="Thioredoxin-like"/>
    <property type="match status" value="1"/>
</dbReference>